<sequence>MQDKQLLDELLAAETEEAALEILTKKGLLNDEKRWRFLGDMPNNQSIVHNQQTTAAAALVEKVTNAIDAILMRKVRADGIDPRGPKAP</sequence>
<name>A0ABQ6B9X1_9BRAD</name>
<dbReference type="EMBL" id="BSOW01000025">
    <property type="protein sequence ID" value="GLR89451.1"/>
    <property type="molecule type" value="Genomic_DNA"/>
</dbReference>
<keyword evidence="2" id="KW-1185">Reference proteome</keyword>
<dbReference type="Proteomes" id="UP001156905">
    <property type="component" value="Unassembled WGS sequence"/>
</dbReference>
<evidence type="ECO:0000313" key="2">
    <source>
        <dbReference type="Proteomes" id="UP001156905"/>
    </source>
</evidence>
<dbReference type="RefSeq" id="WP_284271655.1">
    <property type="nucleotide sequence ID" value="NZ_BSOW01000025.1"/>
</dbReference>
<accession>A0ABQ6B9X1</accession>
<proteinExistence type="predicted"/>
<reference evidence="2" key="1">
    <citation type="journal article" date="2019" name="Int. J. Syst. Evol. Microbiol.">
        <title>The Global Catalogue of Microorganisms (GCM) 10K type strain sequencing project: providing services to taxonomists for standard genome sequencing and annotation.</title>
        <authorList>
            <consortium name="The Broad Institute Genomics Platform"/>
            <consortium name="The Broad Institute Genome Sequencing Center for Infectious Disease"/>
            <person name="Wu L."/>
            <person name="Ma J."/>
        </authorList>
    </citation>
    <scope>NUCLEOTIDE SEQUENCE [LARGE SCALE GENOMIC DNA]</scope>
    <source>
        <strain evidence="2">NBRC 102520</strain>
    </source>
</reference>
<gene>
    <name evidence="1" type="ORF">GCM10007857_61640</name>
</gene>
<evidence type="ECO:0000313" key="1">
    <source>
        <dbReference type="EMBL" id="GLR89451.1"/>
    </source>
</evidence>
<comment type="caution">
    <text evidence="1">The sequence shown here is derived from an EMBL/GenBank/DDBJ whole genome shotgun (WGS) entry which is preliminary data.</text>
</comment>
<protein>
    <submittedName>
        <fullName evidence="1">Uncharacterized protein</fullName>
    </submittedName>
</protein>
<organism evidence="1 2">
    <name type="scientific">Bradyrhizobium iriomotense</name>
    <dbReference type="NCBI Taxonomy" id="441950"/>
    <lineage>
        <taxon>Bacteria</taxon>
        <taxon>Pseudomonadati</taxon>
        <taxon>Pseudomonadota</taxon>
        <taxon>Alphaproteobacteria</taxon>
        <taxon>Hyphomicrobiales</taxon>
        <taxon>Nitrobacteraceae</taxon>
        <taxon>Bradyrhizobium</taxon>
    </lineage>
</organism>